<comment type="caution">
    <text evidence="2">The sequence shown here is derived from an EMBL/GenBank/DDBJ whole genome shotgun (WGS) entry which is preliminary data.</text>
</comment>
<evidence type="ECO:0000313" key="2">
    <source>
        <dbReference type="EMBL" id="OYX03112.1"/>
    </source>
</evidence>
<accession>A0A258D6Y7</accession>
<keyword evidence="1" id="KW-0732">Signal</keyword>
<evidence type="ECO:0000313" key="3">
    <source>
        <dbReference type="Proteomes" id="UP000215616"/>
    </source>
</evidence>
<feature type="signal peptide" evidence="1">
    <location>
        <begin position="1"/>
        <end position="26"/>
    </location>
</feature>
<dbReference type="AlphaFoldDB" id="A0A258D6Y7"/>
<proteinExistence type="predicted"/>
<feature type="chain" id="PRO_5012920530" evidence="1">
    <location>
        <begin position="27"/>
        <end position="169"/>
    </location>
</feature>
<sequence length="169" mass="17639">MLATFLAGLAAWAAATGPSVTAPACAAAEVVVVELWSEPGRPPLSAGLEVRFKSPAWSRASQLRQGGWNGPAPSEALLTRWESSPPSSAMTCANVHAVWASMAIASPGEGAGDDARTTIGLPVIDEAGRRALVQVTTLRKSLGSSVYLYLLEKSAGRWRVGSRRLLAIS</sequence>
<evidence type="ECO:0000256" key="1">
    <source>
        <dbReference type="SAM" id="SignalP"/>
    </source>
</evidence>
<organism evidence="2 3">
    <name type="scientific">Caulobacter vibrioides</name>
    <name type="common">Caulobacter crescentus</name>
    <dbReference type="NCBI Taxonomy" id="155892"/>
    <lineage>
        <taxon>Bacteria</taxon>
        <taxon>Pseudomonadati</taxon>
        <taxon>Pseudomonadota</taxon>
        <taxon>Alphaproteobacteria</taxon>
        <taxon>Caulobacterales</taxon>
        <taxon>Caulobacteraceae</taxon>
        <taxon>Caulobacter</taxon>
    </lineage>
</organism>
<reference evidence="2 3" key="1">
    <citation type="submission" date="2017-03" db="EMBL/GenBank/DDBJ databases">
        <title>Lifting the veil on microbial sulfur biogeochemistry in mining wastewaters.</title>
        <authorList>
            <person name="Kantor R.S."/>
            <person name="Colenbrander Nelson T."/>
            <person name="Marshall S."/>
            <person name="Bennett D."/>
            <person name="Apte S."/>
            <person name="Camacho D."/>
            <person name="Thomas B.C."/>
            <person name="Warren L.A."/>
            <person name="Banfield J.F."/>
        </authorList>
    </citation>
    <scope>NUCLEOTIDE SEQUENCE [LARGE SCALE GENOMIC DNA]</scope>
    <source>
        <strain evidence="2">32-67-7</strain>
    </source>
</reference>
<dbReference type="EMBL" id="NCDQ01000157">
    <property type="protein sequence ID" value="OYX03112.1"/>
    <property type="molecule type" value="Genomic_DNA"/>
</dbReference>
<name>A0A258D6Y7_CAUVI</name>
<protein>
    <submittedName>
        <fullName evidence="2">Uncharacterized protein</fullName>
    </submittedName>
</protein>
<dbReference type="Proteomes" id="UP000215616">
    <property type="component" value="Unassembled WGS sequence"/>
</dbReference>
<gene>
    <name evidence="2" type="ORF">B7Z12_10725</name>
</gene>